<dbReference type="Gene3D" id="1.10.287.950">
    <property type="entry name" value="Methyl-accepting chemotaxis protein"/>
    <property type="match status" value="1"/>
</dbReference>
<keyword evidence="5" id="KW-0732">Signal</keyword>
<keyword evidence="4" id="KW-0472">Membrane</keyword>
<evidence type="ECO:0000313" key="8">
    <source>
        <dbReference type="EMBL" id="MET3693875.1"/>
    </source>
</evidence>
<accession>A0ABV2LAP0</accession>
<gene>
    <name evidence="8" type="ORF">ABID43_003429</name>
</gene>
<dbReference type="PROSITE" id="PS50111">
    <property type="entry name" value="CHEMOTAXIS_TRANSDUC_2"/>
    <property type="match status" value="1"/>
</dbReference>
<keyword evidence="4" id="KW-1133">Transmembrane helix</keyword>
<dbReference type="PANTHER" id="PTHR32089">
    <property type="entry name" value="METHYL-ACCEPTING CHEMOTAXIS PROTEIN MCPB"/>
    <property type="match status" value="1"/>
</dbReference>
<reference evidence="8 9" key="1">
    <citation type="submission" date="2024-06" db="EMBL/GenBank/DDBJ databases">
        <title>Genomic Encyclopedia of Type Strains, Phase IV (KMG-IV): sequencing the most valuable type-strain genomes for metagenomic binning, comparative biology and taxonomic classification.</title>
        <authorList>
            <person name="Goeker M."/>
        </authorList>
    </citation>
    <scope>NUCLEOTIDE SEQUENCE [LARGE SCALE GENOMIC DNA]</scope>
    <source>
        <strain evidence="8 9">DSM 21331</strain>
    </source>
</reference>
<feature type="domain" description="Methyl-accepting transducer" evidence="6">
    <location>
        <begin position="305"/>
        <end position="541"/>
    </location>
</feature>
<dbReference type="Pfam" id="PF12729">
    <property type="entry name" value="4HB_MCP_1"/>
    <property type="match status" value="1"/>
</dbReference>
<organism evidence="8 9">
    <name type="scientific">Methylobacterium goesingense</name>
    <dbReference type="NCBI Taxonomy" id="243690"/>
    <lineage>
        <taxon>Bacteria</taxon>
        <taxon>Pseudomonadati</taxon>
        <taxon>Pseudomonadota</taxon>
        <taxon>Alphaproteobacteria</taxon>
        <taxon>Hyphomicrobiales</taxon>
        <taxon>Methylobacteriaceae</taxon>
        <taxon>Methylobacterium</taxon>
    </lineage>
</organism>
<feature type="transmembrane region" description="Helical" evidence="4">
    <location>
        <begin position="189"/>
        <end position="214"/>
    </location>
</feature>
<evidence type="ECO:0000256" key="4">
    <source>
        <dbReference type="SAM" id="Phobius"/>
    </source>
</evidence>
<keyword evidence="9" id="KW-1185">Reference proteome</keyword>
<dbReference type="PANTHER" id="PTHR32089:SF112">
    <property type="entry name" value="LYSOZYME-LIKE PROTEIN-RELATED"/>
    <property type="match status" value="1"/>
</dbReference>
<dbReference type="EMBL" id="JBEPMM010000010">
    <property type="protein sequence ID" value="MET3693875.1"/>
    <property type="molecule type" value="Genomic_DNA"/>
</dbReference>
<evidence type="ECO:0000313" key="9">
    <source>
        <dbReference type="Proteomes" id="UP001549145"/>
    </source>
</evidence>
<feature type="chain" id="PRO_5047458264" evidence="5">
    <location>
        <begin position="22"/>
        <end position="561"/>
    </location>
</feature>
<proteinExistence type="inferred from homology"/>
<sequence>MRVSLKSILIGSITLLGVAAAGQSVVNVVTLRAIEREVTEVATNWLPSVNVVNTISTATRDVRVKLYRFVVASETPQALAENEAGLKKALDALDGLRRTYEPLISSAEEKAIYDSFTPLWARYAEGQQRVIELMKAGRTVDALALTTSAEMADLNNGAIRALQRTVDFNREGAQRSTALSLASAASAGLMAWVAMAISVVAALGAMLFSLFGVARPIERMTRTMGRLAGGDTAVDIPSRTRRDEIGDMAAAVSVFRDTMIQTRKLEEETVLARAGAEAQRKAATRAMADSFEGAVGGIITMVTSSATELQATAQSMAGTATQTANQSTSVAAAAEEAASNVNTVAAAAEELGSSVLEIGRQVGSSAAMAQTAVAEAAQTATFVQNLNTAVARIGDVVTMITSIAGQTNLLALNATIEAARAGEAGRGFAVVAAEVKELANQTARATEEIGGHIAQIQGSTTQAVQAIGGIAARIQEISGVATSISAAVEEQGAATQEIVRNVAQAAMGTGAVTSNIAGVAGAAEETGAAAAQVLGAASELSRQSEHLSAEVQRFLATVRAA</sequence>
<comment type="caution">
    <text evidence="8">The sequence shown here is derived from an EMBL/GenBank/DDBJ whole genome shotgun (WGS) entry which is preliminary data.</text>
</comment>
<evidence type="ECO:0000259" key="7">
    <source>
        <dbReference type="PROSITE" id="PS50885"/>
    </source>
</evidence>
<dbReference type="Gene3D" id="1.10.8.500">
    <property type="entry name" value="HAMP domain in histidine kinase"/>
    <property type="match status" value="1"/>
</dbReference>
<feature type="signal peptide" evidence="5">
    <location>
        <begin position="1"/>
        <end position="21"/>
    </location>
</feature>
<dbReference type="RefSeq" id="WP_238279700.1">
    <property type="nucleotide sequence ID" value="NZ_BPQL01000065.1"/>
</dbReference>
<dbReference type="Pfam" id="PF00672">
    <property type="entry name" value="HAMP"/>
    <property type="match status" value="1"/>
</dbReference>
<dbReference type="Proteomes" id="UP001549145">
    <property type="component" value="Unassembled WGS sequence"/>
</dbReference>
<dbReference type="SMART" id="SM00304">
    <property type="entry name" value="HAMP"/>
    <property type="match status" value="1"/>
</dbReference>
<evidence type="ECO:0000256" key="1">
    <source>
        <dbReference type="ARBA" id="ARBA00023224"/>
    </source>
</evidence>
<dbReference type="SMART" id="SM00283">
    <property type="entry name" value="MA"/>
    <property type="match status" value="1"/>
</dbReference>
<keyword evidence="4" id="KW-0812">Transmembrane</keyword>
<comment type="similarity">
    <text evidence="2">Belongs to the methyl-accepting chemotaxis (MCP) protein family.</text>
</comment>
<dbReference type="CDD" id="cd06225">
    <property type="entry name" value="HAMP"/>
    <property type="match status" value="1"/>
</dbReference>
<dbReference type="Pfam" id="PF00015">
    <property type="entry name" value="MCPsignal"/>
    <property type="match status" value="1"/>
</dbReference>
<dbReference type="InterPro" id="IPR024478">
    <property type="entry name" value="HlyB_4HB_MCP"/>
</dbReference>
<keyword evidence="1 3" id="KW-0807">Transducer</keyword>
<evidence type="ECO:0000259" key="6">
    <source>
        <dbReference type="PROSITE" id="PS50111"/>
    </source>
</evidence>
<evidence type="ECO:0000256" key="5">
    <source>
        <dbReference type="SAM" id="SignalP"/>
    </source>
</evidence>
<name>A0ABV2LAP0_9HYPH</name>
<protein>
    <submittedName>
        <fullName evidence="8">Methyl-accepting chemotaxis protein</fullName>
    </submittedName>
</protein>
<evidence type="ECO:0000256" key="3">
    <source>
        <dbReference type="PROSITE-ProRule" id="PRU00284"/>
    </source>
</evidence>
<dbReference type="InterPro" id="IPR004089">
    <property type="entry name" value="MCPsignal_dom"/>
</dbReference>
<dbReference type="SUPFAM" id="SSF58104">
    <property type="entry name" value="Methyl-accepting chemotaxis protein (MCP) signaling domain"/>
    <property type="match status" value="1"/>
</dbReference>
<dbReference type="InterPro" id="IPR003660">
    <property type="entry name" value="HAMP_dom"/>
</dbReference>
<feature type="domain" description="HAMP" evidence="7">
    <location>
        <begin position="211"/>
        <end position="264"/>
    </location>
</feature>
<dbReference type="PROSITE" id="PS50885">
    <property type="entry name" value="HAMP"/>
    <property type="match status" value="1"/>
</dbReference>
<evidence type="ECO:0000256" key="2">
    <source>
        <dbReference type="ARBA" id="ARBA00029447"/>
    </source>
</evidence>